<comment type="caution">
    <text evidence="1">The sequence shown here is derived from an EMBL/GenBank/DDBJ whole genome shotgun (WGS) entry which is preliminary data.</text>
</comment>
<accession>A0ABR8GZG8</accession>
<dbReference type="Proteomes" id="UP000660380">
    <property type="component" value="Unassembled WGS sequence"/>
</dbReference>
<protein>
    <submittedName>
        <fullName evidence="1">Addiction module protein</fullName>
    </submittedName>
</protein>
<evidence type="ECO:0000313" key="2">
    <source>
        <dbReference type="Proteomes" id="UP000660380"/>
    </source>
</evidence>
<dbReference type="EMBL" id="JACJTA010000098">
    <property type="protein sequence ID" value="MBD2608544.1"/>
    <property type="molecule type" value="Genomic_DNA"/>
</dbReference>
<evidence type="ECO:0000313" key="1">
    <source>
        <dbReference type="EMBL" id="MBD2608544.1"/>
    </source>
</evidence>
<proteinExistence type="predicted"/>
<sequence length="88" mass="9774">MIQKSNRIAISLPSASRALLAEKIVESLEFDTDPTIQAAWVTEAHKRRDTVSVLQAIAQILQSANLFQLLDKCAIIPDKTIKYLPSLL</sequence>
<dbReference type="RefSeq" id="WP_072022217.1">
    <property type="nucleotide sequence ID" value="NZ_JACJTA010000098.1"/>
</dbReference>
<gene>
    <name evidence="1" type="ORF">H6G81_29490</name>
</gene>
<organism evidence="1 2">
    <name type="scientific">Scytonema hofmannii FACHB-248</name>
    <dbReference type="NCBI Taxonomy" id="1842502"/>
    <lineage>
        <taxon>Bacteria</taxon>
        <taxon>Bacillati</taxon>
        <taxon>Cyanobacteriota</taxon>
        <taxon>Cyanophyceae</taxon>
        <taxon>Nostocales</taxon>
        <taxon>Scytonemataceae</taxon>
        <taxon>Scytonema</taxon>
    </lineage>
</organism>
<name>A0ABR8GZG8_9CYAN</name>
<dbReference type="Pfam" id="PF09720">
    <property type="entry name" value="Unstab_antitox"/>
    <property type="match status" value="1"/>
</dbReference>
<dbReference type="InterPro" id="IPR013406">
    <property type="entry name" value="CHP02574_addiction_mod"/>
</dbReference>
<keyword evidence="2" id="KW-1185">Reference proteome</keyword>
<reference evidence="1 2" key="1">
    <citation type="journal article" date="2020" name="ISME J.">
        <title>Comparative genomics reveals insights into cyanobacterial evolution and habitat adaptation.</title>
        <authorList>
            <person name="Chen M.Y."/>
            <person name="Teng W.K."/>
            <person name="Zhao L."/>
            <person name="Hu C.X."/>
            <person name="Zhou Y.K."/>
            <person name="Han B.P."/>
            <person name="Song L.R."/>
            <person name="Shu W.S."/>
        </authorList>
    </citation>
    <scope>NUCLEOTIDE SEQUENCE [LARGE SCALE GENOMIC DNA]</scope>
    <source>
        <strain evidence="1 2">FACHB-248</strain>
    </source>
</reference>